<evidence type="ECO:0000313" key="4">
    <source>
        <dbReference type="EMBL" id="KIW63990.1"/>
    </source>
</evidence>
<dbReference type="PANTHER" id="PTHR21661:SF39">
    <property type="entry name" value="HYDROLASE, PUTATIVE (AFU_ORTHOLOGUE AFUA_3G08960)-RELATED"/>
    <property type="match status" value="1"/>
</dbReference>
<accession>A0A0D2FAY4</accession>
<dbReference type="STRING" id="5601.A0A0D2FAY4"/>
<dbReference type="PIRSF" id="PIRSF001112">
    <property type="entry name" value="Epoxide_hydrolase"/>
    <property type="match status" value="1"/>
</dbReference>
<evidence type="ECO:0000256" key="2">
    <source>
        <dbReference type="ARBA" id="ARBA00022801"/>
    </source>
</evidence>
<dbReference type="HOGENOM" id="CLU_019414_0_0_1"/>
<name>A0A0D2FAY4_9EURO</name>
<dbReference type="Proteomes" id="UP000054266">
    <property type="component" value="Unassembled WGS sequence"/>
</dbReference>
<feature type="domain" description="Epoxide hydrolase N-terminal" evidence="3">
    <location>
        <begin position="15"/>
        <end position="128"/>
    </location>
</feature>
<reference evidence="4 5" key="1">
    <citation type="submission" date="2015-01" db="EMBL/GenBank/DDBJ databases">
        <title>The Genome Sequence of Capronia semiimmersa CBS27337.</title>
        <authorList>
            <consortium name="The Broad Institute Genomics Platform"/>
            <person name="Cuomo C."/>
            <person name="de Hoog S."/>
            <person name="Gorbushina A."/>
            <person name="Stielow B."/>
            <person name="Teixiera M."/>
            <person name="Abouelleil A."/>
            <person name="Chapman S.B."/>
            <person name="Priest M."/>
            <person name="Young S.K."/>
            <person name="Wortman J."/>
            <person name="Nusbaum C."/>
            <person name="Birren B."/>
        </authorList>
    </citation>
    <scope>NUCLEOTIDE SEQUENCE [LARGE SCALE GENOMIC DNA]</scope>
    <source>
        <strain evidence="4 5">CBS 27337</strain>
    </source>
</reference>
<protein>
    <recommendedName>
        <fullName evidence="3">Epoxide hydrolase N-terminal domain-containing protein</fullName>
    </recommendedName>
</protein>
<keyword evidence="2" id="KW-0378">Hydrolase</keyword>
<evidence type="ECO:0000256" key="1">
    <source>
        <dbReference type="ARBA" id="ARBA00010088"/>
    </source>
</evidence>
<dbReference type="InterPro" id="IPR010497">
    <property type="entry name" value="Epoxide_hydro_N"/>
</dbReference>
<evidence type="ECO:0000313" key="5">
    <source>
        <dbReference type="Proteomes" id="UP000054266"/>
    </source>
</evidence>
<dbReference type="GO" id="GO:0097176">
    <property type="term" value="P:epoxide metabolic process"/>
    <property type="evidence" value="ECO:0007669"/>
    <property type="project" value="TreeGrafter"/>
</dbReference>
<dbReference type="Pfam" id="PF06441">
    <property type="entry name" value="EHN"/>
    <property type="match status" value="1"/>
</dbReference>
<keyword evidence="5" id="KW-1185">Reference proteome</keyword>
<dbReference type="SUPFAM" id="SSF53474">
    <property type="entry name" value="alpha/beta-Hydrolases"/>
    <property type="match status" value="1"/>
</dbReference>
<dbReference type="InterPro" id="IPR029058">
    <property type="entry name" value="AB_hydrolase_fold"/>
</dbReference>
<comment type="similarity">
    <text evidence="1">Belongs to the peptidase S33 family.</text>
</comment>
<organism evidence="4 5">
    <name type="scientific">Phialophora macrospora</name>
    <dbReference type="NCBI Taxonomy" id="1851006"/>
    <lineage>
        <taxon>Eukaryota</taxon>
        <taxon>Fungi</taxon>
        <taxon>Dikarya</taxon>
        <taxon>Ascomycota</taxon>
        <taxon>Pezizomycotina</taxon>
        <taxon>Eurotiomycetes</taxon>
        <taxon>Chaetothyriomycetidae</taxon>
        <taxon>Chaetothyriales</taxon>
        <taxon>Herpotrichiellaceae</taxon>
        <taxon>Phialophora</taxon>
    </lineage>
</organism>
<proteinExistence type="inferred from homology"/>
<dbReference type="Gene3D" id="3.40.50.1820">
    <property type="entry name" value="alpha/beta hydrolase"/>
    <property type="match status" value="1"/>
</dbReference>
<dbReference type="PANTHER" id="PTHR21661">
    <property type="entry name" value="EPOXIDE HYDROLASE 1-RELATED"/>
    <property type="match status" value="1"/>
</dbReference>
<dbReference type="InterPro" id="IPR000639">
    <property type="entry name" value="Epox_hydrolase-like"/>
</dbReference>
<gene>
    <name evidence="4" type="ORF">PV04_08950</name>
</gene>
<dbReference type="EMBL" id="KN846961">
    <property type="protein sequence ID" value="KIW63990.1"/>
    <property type="molecule type" value="Genomic_DNA"/>
</dbReference>
<dbReference type="InterPro" id="IPR016292">
    <property type="entry name" value="Epoxide_hydrolase"/>
</dbReference>
<dbReference type="PRINTS" id="PR00412">
    <property type="entry name" value="EPOXHYDRLASE"/>
</dbReference>
<dbReference type="GO" id="GO:0004301">
    <property type="term" value="F:epoxide hydrolase activity"/>
    <property type="evidence" value="ECO:0007669"/>
    <property type="project" value="TreeGrafter"/>
</dbReference>
<evidence type="ECO:0000259" key="3">
    <source>
        <dbReference type="Pfam" id="PF06441"/>
    </source>
</evidence>
<sequence>MASYSKIPAGATLDIKPFKAHVSEERLRQFKSLLELSPIAPPVFENTNAGRKFGLDREWLVSAKDVWLNKFNWRDCEDRINSYPNFKAPVKDAAANTIDMQFLALFSDKADAIPIAFLHGWPGSICEFMDMLDIIKSKYSPEDLPYHIIVPSHVGYAYSSGPPLDKDYSIETAAGAINSLMVGLGFGSGYLVQGGDLGSFMARALVMSYDSCKGMHVNQMGVPPPENATTEPTPEEMKVLERAKAFIDTEIAFLFEQGTKAATVGYVVSASPLSLLAWLGEKILSWTPEDFPIEKILEAVTLYWMTDTMPRCLYHNRGMGDPEAKPHSASLSFITGMKALHLPFVEKPCGYSKFANEIVPVPKSWAEGSVNLVSYNEHESGGHFAAMEKPLELFEDVEAYVSVAWKAAPF</sequence>
<dbReference type="AlphaFoldDB" id="A0A0D2FAY4"/>